<dbReference type="InterPro" id="IPR051929">
    <property type="entry name" value="VirAsm_ModProt"/>
</dbReference>
<reference evidence="7" key="1">
    <citation type="journal article" date="2011" name="PLoS ONE">
        <title>Genome of a low-salinity ammonia-oxidizing archaeon determined by single-cell and metagenomic analysis.</title>
        <authorList>
            <person name="Blainey P.C."/>
            <person name="Mosier A.C."/>
            <person name="Potanina A."/>
            <person name="Francis C.A."/>
            <person name="Quake S.R."/>
        </authorList>
    </citation>
    <scope>NUCLEOTIDE SEQUENCE [LARGE SCALE GENOMIC DNA]</scope>
    <source>
        <strain evidence="7">SFB1</strain>
    </source>
</reference>
<evidence type="ECO:0000256" key="1">
    <source>
        <dbReference type="ARBA" id="ARBA00022670"/>
    </source>
</evidence>
<keyword evidence="1" id="KW-0645">Protease</keyword>
<name>F3KKD8_9ARCH</name>
<proteinExistence type="predicted"/>
<dbReference type="Pfam" id="PF14464">
    <property type="entry name" value="Prok-JAB"/>
    <property type="match status" value="1"/>
</dbReference>
<dbReference type="Proteomes" id="UP000004348">
    <property type="component" value="Chromosome"/>
</dbReference>
<keyword evidence="4" id="KW-0862">Zinc</keyword>
<keyword evidence="2" id="KW-0479">Metal-binding</keyword>
<evidence type="ECO:0000256" key="2">
    <source>
        <dbReference type="ARBA" id="ARBA00022723"/>
    </source>
</evidence>
<dbReference type="PATRIC" id="fig|886738.10.peg.1052"/>
<keyword evidence="3" id="KW-0378">Hydrolase</keyword>
<dbReference type="PROSITE" id="PS50249">
    <property type="entry name" value="MPN"/>
    <property type="match status" value="1"/>
</dbReference>
<keyword evidence="5" id="KW-0482">Metalloprotease</keyword>
<dbReference type="GO" id="GO:0008270">
    <property type="term" value="F:zinc ion binding"/>
    <property type="evidence" value="ECO:0007669"/>
    <property type="project" value="TreeGrafter"/>
</dbReference>
<dbReference type="SMART" id="SM00232">
    <property type="entry name" value="JAB_MPN"/>
    <property type="match status" value="1"/>
</dbReference>
<dbReference type="HOGENOM" id="CLU_116765_4_2_2"/>
<accession>F3KKD8</accession>
<dbReference type="GO" id="GO:0006508">
    <property type="term" value="P:proteolysis"/>
    <property type="evidence" value="ECO:0007669"/>
    <property type="project" value="UniProtKB-KW"/>
</dbReference>
<evidence type="ECO:0000259" key="6">
    <source>
        <dbReference type="PROSITE" id="PS50249"/>
    </source>
</evidence>
<protein>
    <submittedName>
        <fullName evidence="7">Mov34/MPN/PAD-1 family protein</fullName>
    </submittedName>
</protein>
<dbReference type="PANTHER" id="PTHR34858">
    <property type="entry name" value="CYSO-CYSTEINE PEPTIDASE"/>
    <property type="match status" value="1"/>
</dbReference>
<evidence type="ECO:0000313" key="7">
    <source>
        <dbReference type="EMBL" id="EGG42305.1"/>
    </source>
</evidence>
<dbReference type="InterPro" id="IPR028090">
    <property type="entry name" value="JAB_dom_prok"/>
</dbReference>
<dbReference type="InterPro" id="IPR000555">
    <property type="entry name" value="JAMM/MPN+_dom"/>
</dbReference>
<dbReference type="CDD" id="cd08070">
    <property type="entry name" value="MPN_like"/>
    <property type="match status" value="1"/>
</dbReference>
<feature type="domain" description="MPN" evidence="6">
    <location>
        <begin position="14"/>
        <end position="140"/>
    </location>
</feature>
<evidence type="ECO:0000256" key="4">
    <source>
        <dbReference type="ARBA" id="ARBA00022833"/>
    </source>
</evidence>
<sequence length="146" mass="16545">MDGRLCRSRVGLKKIIITEDQKKILVNHANNEKPNESCAILFGSVKEQVASVNEVFLANNIEESPVNFTISNEQLIEIYKTAEERKTDVIGIFHSHPNSEAYPSSTDKKFMQSNPVVWVIYSEVSKNFRAYVLESDILEIPVQTSL</sequence>
<dbReference type="STRING" id="886738.Nlim_0953"/>
<dbReference type="PANTHER" id="PTHR34858:SF1">
    <property type="entry name" value="CYSO-CYSTEINE PEPTIDASE"/>
    <property type="match status" value="1"/>
</dbReference>
<evidence type="ECO:0000256" key="3">
    <source>
        <dbReference type="ARBA" id="ARBA00022801"/>
    </source>
</evidence>
<dbReference type="InterPro" id="IPR037518">
    <property type="entry name" value="MPN"/>
</dbReference>
<dbReference type="AlphaFoldDB" id="F3KKD8"/>
<dbReference type="EMBL" id="AEGP01000033">
    <property type="protein sequence ID" value="EGG42305.1"/>
    <property type="molecule type" value="Genomic_DNA"/>
</dbReference>
<comment type="caution">
    <text evidence="7">The sequence shown here is derived from an EMBL/GenBank/DDBJ whole genome shotgun (WGS) entry which is preliminary data.</text>
</comment>
<dbReference type="SUPFAM" id="SSF102712">
    <property type="entry name" value="JAB1/MPN domain"/>
    <property type="match status" value="1"/>
</dbReference>
<dbReference type="GO" id="GO:0008235">
    <property type="term" value="F:metalloexopeptidase activity"/>
    <property type="evidence" value="ECO:0007669"/>
    <property type="project" value="TreeGrafter"/>
</dbReference>
<dbReference type="Gene3D" id="3.40.140.10">
    <property type="entry name" value="Cytidine Deaminase, domain 2"/>
    <property type="match status" value="1"/>
</dbReference>
<gene>
    <name evidence="7" type="ORF">Nlim_0953</name>
</gene>
<evidence type="ECO:0000256" key="5">
    <source>
        <dbReference type="ARBA" id="ARBA00023049"/>
    </source>
</evidence>
<organism evidence="7">
    <name type="scientific">Candidatus Nitrosarchaeum limnium SFB1</name>
    <dbReference type="NCBI Taxonomy" id="886738"/>
    <lineage>
        <taxon>Archaea</taxon>
        <taxon>Nitrososphaerota</taxon>
        <taxon>Nitrososphaeria</taxon>
        <taxon>Nitrosopumilales</taxon>
        <taxon>Nitrosopumilaceae</taxon>
        <taxon>Nitrosarchaeum</taxon>
    </lineage>
</organism>